<feature type="domain" description="RNA polymerase sigma-70 region 4" evidence="3">
    <location>
        <begin position="206"/>
        <end position="255"/>
    </location>
</feature>
<evidence type="ECO:0000259" key="3">
    <source>
        <dbReference type="Pfam" id="PF04545"/>
    </source>
</evidence>
<dbReference type="EMBL" id="CP022521">
    <property type="protein sequence ID" value="ASO19860.1"/>
    <property type="molecule type" value="Genomic_DNA"/>
</dbReference>
<dbReference type="GO" id="GO:0016987">
    <property type="term" value="F:sigma factor activity"/>
    <property type="evidence" value="ECO:0007669"/>
    <property type="project" value="InterPro"/>
</dbReference>
<dbReference type="KEGG" id="ahg:AHOG_11085"/>
<dbReference type="SUPFAM" id="SSF88659">
    <property type="entry name" value="Sigma3 and sigma4 domains of RNA polymerase sigma factors"/>
    <property type="match status" value="2"/>
</dbReference>
<dbReference type="InterPro" id="IPR013325">
    <property type="entry name" value="RNA_pol_sigma_r2"/>
</dbReference>
<dbReference type="SUPFAM" id="SSF88946">
    <property type="entry name" value="Sigma2 domain of RNA polymerase sigma factors"/>
    <property type="match status" value="1"/>
</dbReference>
<dbReference type="InterPro" id="IPR013324">
    <property type="entry name" value="RNA_pol_sigma_r3/r4-like"/>
</dbReference>
<evidence type="ECO:0000259" key="2">
    <source>
        <dbReference type="Pfam" id="PF04542"/>
    </source>
</evidence>
<evidence type="ECO:0000259" key="1">
    <source>
        <dbReference type="Pfam" id="PF04539"/>
    </source>
</evidence>
<dbReference type="InterPro" id="IPR007627">
    <property type="entry name" value="RNA_pol_sigma70_r2"/>
</dbReference>
<dbReference type="PANTHER" id="PTHR30385">
    <property type="entry name" value="SIGMA FACTOR F FLAGELLAR"/>
    <property type="match status" value="1"/>
</dbReference>
<dbReference type="Gene3D" id="1.20.120.1810">
    <property type="match status" value="1"/>
</dbReference>
<dbReference type="Gene3D" id="1.10.10.10">
    <property type="entry name" value="Winged helix-like DNA-binding domain superfamily/Winged helix DNA-binding domain"/>
    <property type="match status" value="2"/>
</dbReference>
<feature type="domain" description="RNA polymerase sigma-70 region 3" evidence="1">
    <location>
        <begin position="124"/>
        <end position="183"/>
    </location>
</feature>
<name>A0A221W221_9PSEU</name>
<dbReference type="Proteomes" id="UP000204221">
    <property type="component" value="Chromosome"/>
</dbReference>
<dbReference type="InterPro" id="IPR036388">
    <property type="entry name" value="WH-like_DNA-bd_sf"/>
</dbReference>
<keyword evidence="5" id="KW-1185">Reference proteome</keyword>
<gene>
    <name evidence="4" type="primary">sigF1</name>
    <name evidence="4" type="ORF">AHOG_11085</name>
</gene>
<dbReference type="GO" id="GO:0006352">
    <property type="term" value="P:DNA-templated transcription initiation"/>
    <property type="evidence" value="ECO:0007669"/>
    <property type="project" value="InterPro"/>
</dbReference>
<accession>A0A221W221</accession>
<dbReference type="PANTHER" id="PTHR30385:SF4">
    <property type="entry name" value="RNA POLYMERASE SIGMA-E FACTOR"/>
    <property type="match status" value="1"/>
</dbReference>
<dbReference type="PRINTS" id="PR00046">
    <property type="entry name" value="SIGMA70FCT"/>
</dbReference>
<dbReference type="InterPro" id="IPR014322">
    <property type="entry name" value="RNA_pol_sigma-B/F/G"/>
</dbReference>
<dbReference type="NCBIfam" id="TIGR02937">
    <property type="entry name" value="sigma70-ECF"/>
    <property type="match status" value="1"/>
</dbReference>
<dbReference type="InterPro" id="IPR007630">
    <property type="entry name" value="RNA_pol_sigma70_r4"/>
</dbReference>
<evidence type="ECO:0000313" key="4">
    <source>
        <dbReference type="EMBL" id="ASO19860.1"/>
    </source>
</evidence>
<dbReference type="InterPro" id="IPR000943">
    <property type="entry name" value="RNA_pol_sigma70"/>
</dbReference>
<dbReference type="OrthoDB" id="9804285at2"/>
<feature type="domain" description="RNA polymerase sigma-70 region 2" evidence="2">
    <location>
        <begin position="41"/>
        <end position="110"/>
    </location>
</feature>
<dbReference type="Pfam" id="PF04542">
    <property type="entry name" value="Sigma70_r2"/>
    <property type="match status" value="1"/>
</dbReference>
<dbReference type="RefSeq" id="WP_093944360.1">
    <property type="nucleotide sequence ID" value="NZ_CP022521.1"/>
</dbReference>
<dbReference type="GO" id="GO:0003677">
    <property type="term" value="F:DNA binding"/>
    <property type="evidence" value="ECO:0007669"/>
    <property type="project" value="InterPro"/>
</dbReference>
<reference evidence="4 5" key="1">
    <citation type="submission" date="2017-07" db="EMBL/GenBank/DDBJ databases">
        <title>Complete genome sequence of Actinoalloteichus hoggarensis DSM 45943, type strain of Actinoalloteichus hoggarensis.</title>
        <authorList>
            <person name="Ruckert C."/>
            <person name="Nouioui I."/>
            <person name="Willmese J."/>
            <person name="van Wezel G."/>
            <person name="Klenk H.-P."/>
            <person name="Kalinowski J."/>
            <person name="Zotchev S.B."/>
        </authorList>
    </citation>
    <scope>NUCLEOTIDE SEQUENCE [LARGE SCALE GENOMIC DNA]</scope>
    <source>
        <strain evidence="4 5">DSM 45943</strain>
    </source>
</reference>
<organism evidence="4 5">
    <name type="scientific">Actinoalloteichus hoggarensis</name>
    <dbReference type="NCBI Taxonomy" id="1470176"/>
    <lineage>
        <taxon>Bacteria</taxon>
        <taxon>Bacillati</taxon>
        <taxon>Actinomycetota</taxon>
        <taxon>Actinomycetes</taxon>
        <taxon>Pseudonocardiales</taxon>
        <taxon>Pseudonocardiaceae</taxon>
        <taxon>Actinoalloteichus</taxon>
    </lineage>
</organism>
<dbReference type="CDD" id="cd06171">
    <property type="entry name" value="Sigma70_r4"/>
    <property type="match status" value="1"/>
</dbReference>
<dbReference type="Pfam" id="PF04545">
    <property type="entry name" value="Sigma70_r4"/>
    <property type="match status" value="1"/>
</dbReference>
<dbReference type="AlphaFoldDB" id="A0A221W221"/>
<dbReference type="InterPro" id="IPR007624">
    <property type="entry name" value="RNA_pol_sigma70_r3"/>
</dbReference>
<dbReference type="NCBIfam" id="TIGR02980">
    <property type="entry name" value="SigBFG"/>
    <property type="match status" value="1"/>
</dbReference>
<evidence type="ECO:0000313" key="5">
    <source>
        <dbReference type="Proteomes" id="UP000204221"/>
    </source>
</evidence>
<dbReference type="Pfam" id="PF04539">
    <property type="entry name" value="Sigma70_r3"/>
    <property type="match status" value="1"/>
</dbReference>
<protein>
    <submittedName>
        <fullName evidence="4">RNA polymerase sigma factor SigF</fullName>
    </submittedName>
</protein>
<sequence length="260" mass="29275">MTQRSPVSSRDHTYEHLLPLFATLTDLSEGDPRRTSVREKLITEHQALALHIAQRFSNRGVAMDDLVQVANVGLIQAVDRFDPARGTDFLAFAVPTIMGEVRRYFRDRSWSVHLPRRLKELHLAINAVVRDLSQSLGRAPTSAEIATRLGISREEVIEGLEVRHAYRSSSLDEVLGDEDSPSLSSTLGEEDPEMAVVENREALHPLLASLPERERTVLLLRFFGNMTQTQISERVGVSQMHVSRILAKTLRHLREQLADS</sequence>
<proteinExistence type="predicted"/>
<dbReference type="InterPro" id="IPR014284">
    <property type="entry name" value="RNA_pol_sigma-70_dom"/>
</dbReference>